<dbReference type="InterPro" id="IPR036844">
    <property type="entry name" value="Hint_dom_sf"/>
</dbReference>
<dbReference type="InterPro" id="IPR004042">
    <property type="entry name" value="Intein_endonuc_central"/>
</dbReference>
<dbReference type="EMBL" id="BAABLW010000007">
    <property type="protein sequence ID" value="GAA4928139.1"/>
    <property type="molecule type" value="Genomic_DNA"/>
</dbReference>
<evidence type="ECO:0000313" key="8">
    <source>
        <dbReference type="EMBL" id="GAA4928139.1"/>
    </source>
</evidence>
<dbReference type="Gene3D" id="3.80.30.30">
    <property type="match status" value="1"/>
</dbReference>
<dbReference type="SUPFAM" id="SSF102114">
    <property type="entry name" value="Radical SAM enzymes"/>
    <property type="match status" value="1"/>
</dbReference>
<dbReference type="NCBIfam" id="TIGR01445">
    <property type="entry name" value="intein_Nterm"/>
    <property type="match status" value="1"/>
</dbReference>
<dbReference type="NCBIfam" id="NF038135">
    <property type="entry name" value="rSAM_Rv2578c"/>
    <property type="match status" value="1"/>
</dbReference>
<dbReference type="CDD" id="cd00081">
    <property type="entry name" value="Hint"/>
    <property type="match status" value="1"/>
</dbReference>
<organism evidence="8 9">
    <name type="scientific">Nesterenkonia rhizosphaerae</name>
    <dbReference type="NCBI Taxonomy" id="1348272"/>
    <lineage>
        <taxon>Bacteria</taxon>
        <taxon>Bacillati</taxon>
        <taxon>Actinomycetota</taxon>
        <taxon>Actinomycetes</taxon>
        <taxon>Micrococcales</taxon>
        <taxon>Micrococcaceae</taxon>
        <taxon>Nesterenkonia</taxon>
    </lineage>
</organism>
<feature type="region of interest" description="Disordered" evidence="6">
    <location>
        <begin position="672"/>
        <end position="710"/>
    </location>
</feature>
<dbReference type="PROSITE" id="PS50818">
    <property type="entry name" value="INTEIN_C_TER"/>
    <property type="match status" value="1"/>
</dbReference>
<dbReference type="InterPro" id="IPR040086">
    <property type="entry name" value="MJ0683-like"/>
</dbReference>
<keyword evidence="4" id="KW-0408">Iron</keyword>
<dbReference type="RefSeq" id="WP_345478607.1">
    <property type="nucleotide sequence ID" value="NZ_BAABLW010000007.1"/>
</dbReference>
<dbReference type="SMART" id="SM00305">
    <property type="entry name" value="HintC"/>
    <property type="match status" value="1"/>
</dbReference>
<dbReference type="Pfam" id="PF14528">
    <property type="entry name" value="LAGLIDADG_3"/>
    <property type="match status" value="1"/>
</dbReference>
<protein>
    <submittedName>
        <fullName evidence="8">Intein-containing Rv2578c family radical SAM protein</fullName>
    </submittedName>
</protein>
<gene>
    <name evidence="8" type="ORF">GCM10025790_28130</name>
</gene>
<name>A0ABP9G5F2_9MICC</name>
<dbReference type="InterPro" id="IPR006141">
    <property type="entry name" value="Intein_N"/>
</dbReference>
<dbReference type="PROSITE" id="PS50817">
    <property type="entry name" value="INTEIN_N_TER"/>
    <property type="match status" value="1"/>
</dbReference>
<keyword evidence="2" id="KW-0068">Autocatalytic cleavage</keyword>
<dbReference type="InterPro" id="IPR006142">
    <property type="entry name" value="INTEIN"/>
</dbReference>
<dbReference type="PRINTS" id="PR00379">
    <property type="entry name" value="INTEIN"/>
</dbReference>
<dbReference type="InterPro" id="IPR027434">
    <property type="entry name" value="Homing_endonucl"/>
</dbReference>
<accession>A0ABP9G5F2</accession>
<keyword evidence="1" id="KW-0479">Metal-binding</keyword>
<comment type="caution">
    <text evidence="8">The sequence shown here is derived from an EMBL/GenBank/DDBJ whole genome shotgun (WGS) entry which is preliminary data.</text>
</comment>
<dbReference type="Gene3D" id="2.170.16.10">
    <property type="entry name" value="Hedgehog/Intein (Hint) domain"/>
    <property type="match status" value="1"/>
</dbReference>
<evidence type="ECO:0000256" key="5">
    <source>
        <dbReference type="ARBA" id="ARBA00023014"/>
    </source>
</evidence>
<dbReference type="SUPFAM" id="SSF51294">
    <property type="entry name" value="Hedgehog/intein (Hint) domain"/>
    <property type="match status" value="1"/>
</dbReference>
<dbReference type="InterPro" id="IPR003586">
    <property type="entry name" value="Hint_dom_C"/>
</dbReference>
<evidence type="ECO:0000256" key="2">
    <source>
        <dbReference type="ARBA" id="ARBA00022813"/>
    </source>
</evidence>
<dbReference type="InterPro" id="IPR030934">
    <property type="entry name" value="Intein_C"/>
</dbReference>
<feature type="compositionally biased region" description="Basic and acidic residues" evidence="6">
    <location>
        <begin position="672"/>
        <end position="684"/>
    </location>
</feature>
<evidence type="ECO:0000313" key="9">
    <source>
        <dbReference type="Proteomes" id="UP001500368"/>
    </source>
</evidence>
<evidence type="ECO:0000256" key="4">
    <source>
        <dbReference type="ARBA" id="ARBA00023004"/>
    </source>
</evidence>
<dbReference type="NCBIfam" id="NF038136">
    <property type="entry name" value="rSAM_Rv_intein"/>
    <property type="match status" value="1"/>
</dbReference>
<evidence type="ECO:0000256" key="3">
    <source>
        <dbReference type="ARBA" id="ARBA00023000"/>
    </source>
</evidence>
<sequence length="710" mass="79160">MRWQGQKIADDDGAALLPMKGLVRSVRTPDFEGVTFHEVAAKSALNRVPEQSNMPFRWTVNPTRGCLHRCVYCLSPETLVLMADGRHKPIAEIKVGDRIVGTELRGRYRYFVATDVSAAWRTRKRAQRITLADGTELVASRDHRFLTERGWKFVAQEPAVASQRPHLTVNNKLMGFGLGGALAGYMPPQQSLEYRRGYLGGMIRGDGMLVDRTYTRKSTGKPYRVTIFRLALADSEALIRSHEFLAAEGVSTTFRPFTTQTEKRAAMTGIFTATRDGYQRIKEVIRWPETLSEDWCKGFLSGIFDAEGSLSGSALRVSNKDDEILWHLESALGVLGIPFIREPVAPNGVTTIRITGGRASYRRFFQLTDPAITRKLTLLGKAVKTFSDLRVQSVEDLGSDQDMVDITTGTGDFIANGVISHNCFARKTHEYLDLDSGKDFDTQIVVKTNIAEVLRAEVNKPSWKREHVALGTNTDPYQRAEGRYQLMPGIIRALAESGTPFSILTKGPLLKRDLPLLVEAAQHVPVSVAVSLAMTDPQLQQKVEPGTPDPRARLNLIKAITDAGLECNVLAMPILPWLTDSTAALDQLHSSLAEVGANWVSTGALHLRPGAREWFMQWLAAEYPELVPKYRRIYRSAKGGFSTYVSSEYRQWLGKRAAEARRRHGFERHSDVTWRERVSPEKPLDSPAWDASQSELPGLELTPTGQPALF</sequence>
<evidence type="ECO:0000259" key="7">
    <source>
        <dbReference type="PROSITE" id="PS50819"/>
    </source>
</evidence>
<keyword evidence="5" id="KW-0411">Iron-sulfur</keyword>
<keyword evidence="3" id="KW-0651">Protein splicing</keyword>
<feature type="domain" description="DOD-type homing endonuclease" evidence="7">
    <location>
        <begin position="267"/>
        <end position="337"/>
    </location>
</feature>
<evidence type="ECO:0000256" key="6">
    <source>
        <dbReference type="SAM" id="MobiDB-lite"/>
    </source>
</evidence>
<dbReference type="InterPro" id="IPR058240">
    <property type="entry name" value="rSAM_sf"/>
</dbReference>
<dbReference type="InterPro" id="IPR003587">
    <property type="entry name" value="Hint_dom_N"/>
</dbReference>
<proteinExistence type="predicted"/>
<dbReference type="SUPFAM" id="SSF55608">
    <property type="entry name" value="Homing endonucleases"/>
    <property type="match status" value="1"/>
</dbReference>
<dbReference type="Proteomes" id="UP001500368">
    <property type="component" value="Unassembled WGS sequence"/>
</dbReference>
<reference evidence="9" key="1">
    <citation type="journal article" date="2019" name="Int. J. Syst. Evol. Microbiol.">
        <title>The Global Catalogue of Microorganisms (GCM) 10K type strain sequencing project: providing services to taxonomists for standard genome sequencing and annotation.</title>
        <authorList>
            <consortium name="The Broad Institute Genomics Platform"/>
            <consortium name="The Broad Institute Genome Sequencing Center for Infectious Disease"/>
            <person name="Wu L."/>
            <person name="Ma J."/>
        </authorList>
    </citation>
    <scope>NUCLEOTIDE SEQUENCE [LARGE SCALE GENOMIC DNA]</scope>
    <source>
        <strain evidence="9">JCM 19129</strain>
    </source>
</reference>
<dbReference type="PANTHER" id="PTHR43432">
    <property type="entry name" value="SLR0285 PROTEIN"/>
    <property type="match status" value="1"/>
</dbReference>
<keyword evidence="9" id="KW-1185">Reference proteome</keyword>
<evidence type="ECO:0000256" key="1">
    <source>
        <dbReference type="ARBA" id="ARBA00022723"/>
    </source>
</evidence>
<dbReference type="SMART" id="SM00306">
    <property type="entry name" value="HintN"/>
    <property type="match status" value="1"/>
</dbReference>
<dbReference type="PANTHER" id="PTHR43432:SF3">
    <property type="entry name" value="SLR0285 PROTEIN"/>
    <property type="match status" value="1"/>
</dbReference>
<dbReference type="InterPro" id="IPR004860">
    <property type="entry name" value="LAGLIDADG_dom"/>
</dbReference>
<dbReference type="PROSITE" id="PS50819">
    <property type="entry name" value="INTEIN_ENDONUCLEASE"/>
    <property type="match status" value="1"/>
</dbReference>